<gene>
    <name evidence="3" type="ORF">PHA8399_01019</name>
</gene>
<dbReference type="AlphaFoldDB" id="A0A0P1HKB2"/>
<name>A0A0P1HKB2_9RHOB</name>
<feature type="region of interest" description="Disordered" evidence="1">
    <location>
        <begin position="50"/>
        <end position="78"/>
    </location>
</feature>
<keyword evidence="2" id="KW-0812">Transmembrane</keyword>
<dbReference type="InterPro" id="IPR008621">
    <property type="entry name" value="Cbb3-typ_cyt_oxidase_comp"/>
</dbReference>
<keyword evidence="2" id="KW-1133">Transmembrane helix</keyword>
<evidence type="ECO:0000256" key="1">
    <source>
        <dbReference type="SAM" id="MobiDB-lite"/>
    </source>
</evidence>
<proteinExistence type="predicted"/>
<evidence type="ECO:0000313" key="3">
    <source>
        <dbReference type="EMBL" id="CUH98903.1"/>
    </source>
</evidence>
<evidence type="ECO:0000313" key="4">
    <source>
        <dbReference type="Proteomes" id="UP000051326"/>
    </source>
</evidence>
<dbReference type="Proteomes" id="UP000051326">
    <property type="component" value="Unassembled WGS sequence"/>
</dbReference>
<dbReference type="Pfam" id="PF05545">
    <property type="entry name" value="FixQ"/>
    <property type="match status" value="1"/>
</dbReference>
<keyword evidence="2" id="KW-0472">Membrane</keyword>
<sequence length="78" mass="8842">MELYTLLREFADSWMLLFLFTVFIGIIVWAFRPGSTKAYEDTANIPFRHVDAPAPRKGDETAAPRRGDKPAATKEARV</sequence>
<dbReference type="CDD" id="cd01324">
    <property type="entry name" value="cbb3_Oxidase_CcoQ"/>
    <property type="match status" value="1"/>
</dbReference>
<reference evidence="3 4" key="1">
    <citation type="submission" date="2015-09" db="EMBL/GenBank/DDBJ databases">
        <authorList>
            <consortium name="Swine Surveillance"/>
        </authorList>
    </citation>
    <scope>NUCLEOTIDE SEQUENCE [LARGE SCALE GENOMIC DNA]</scope>
    <source>
        <strain evidence="3 4">CECT 8399</strain>
    </source>
</reference>
<organism evidence="3 4">
    <name type="scientific">Leisingera aquaemixtae</name>
    <dbReference type="NCBI Taxonomy" id="1396826"/>
    <lineage>
        <taxon>Bacteria</taxon>
        <taxon>Pseudomonadati</taxon>
        <taxon>Pseudomonadota</taxon>
        <taxon>Alphaproteobacteria</taxon>
        <taxon>Rhodobacterales</taxon>
        <taxon>Roseobacteraceae</taxon>
        <taxon>Leisingera</taxon>
    </lineage>
</organism>
<dbReference type="RefSeq" id="WP_058285093.1">
    <property type="nucleotide sequence ID" value="NZ_CP081031.1"/>
</dbReference>
<feature type="transmembrane region" description="Helical" evidence="2">
    <location>
        <begin position="13"/>
        <end position="31"/>
    </location>
</feature>
<accession>A0A0P1HKB2</accession>
<dbReference type="STRING" id="1396826.PHA8399_01019"/>
<protein>
    <submittedName>
        <fullName evidence="3">Cbb3-type cytochrome oxidase, subunit 3</fullName>
    </submittedName>
</protein>
<dbReference type="EMBL" id="CYSR01000010">
    <property type="protein sequence ID" value="CUH98903.1"/>
    <property type="molecule type" value="Genomic_DNA"/>
</dbReference>
<evidence type="ECO:0000256" key="2">
    <source>
        <dbReference type="SAM" id="Phobius"/>
    </source>
</evidence>